<dbReference type="GO" id="GO:0005304">
    <property type="term" value="F:L-valine transmembrane transporter activity"/>
    <property type="evidence" value="ECO:0007669"/>
    <property type="project" value="TreeGrafter"/>
</dbReference>
<dbReference type="CDD" id="cd03219">
    <property type="entry name" value="ABC_Mj1267_LivG_branched"/>
    <property type="match status" value="1"/>
</dbReference>
<evidence type="ECO:0000313" key="5">
    <source>
        <dbReference type="Proteomes" id="UP001234585"/>
    </source>
</evidence>
<reference evidence="4 5" key="1">
    <citation type="submission" date="2023-08" db="EMBL/GenBank/DDBJ databases">
        <title>Pathogen: clinical or host-associated sample.</title>
        <authorList>
            <person name="Hergert J."/>
            <person name="Casey R."/>
            <person name="Wagner J."/>
            <person name="Young E.L."/>
            <person name="Oakeson K.F."/>
        </authorList>
    </citation>
    <scope>NUCLEOTIDE SEQUENCE [LARGE SCALE GENOMIC DNA]</scope>
    <source>
        <strain evidence="4 5">1760953</strain>
    </source>
</reference>
<dbReference type="InterPro" id="IPR003593">
    <property type="entry name" value="AAA+_ATPase"/>
</dbReference>
<dbReference type="GO" id="GO:0015808">
    <property type="term" value="P:L-alanine transport"/>
    <property type="evidence" value="ECO:0007669"/>
    <property type="project" value="TreeGrafter"/>
</dbReference>
<dbReference type="Pfam" id="PF12399">
    <property type="entry name" value="BCA_ABC_TP_C"/>
    <property type="match status" value="1"/>
</dbReference>
<keyword evidence="2" id="KW-0547">Nucleotide-binding</keyword>
<dbReference type="GO" id="GO:1903806">
    <property type="term" value="P:L-isoleucine import across plasma membrane"/>
    <property type="evidence" value="ECO:0007669"/>
    <property type="project" value="TreeGrafter"/>
</dbReference>
<gene>
    <name evidence="4" type="ORF">Q9313_15780</name>
</gene>
<evidence type="ECO:0000256" key="1">
    <source>
        <dbReference type="ARBA" id="ARBA00022448"/>
    </source>
</evidence>
<proteinExistence type="predicted"/>
<dbReference type="GO" id="GO:0005886">
    <property type="term" value="C:plasma membrane"/>
    <property type="evidence" value="ECO:0007669"/>
    <property type="project" value="TreeGrafter"/>
</dbReference>
<evidence type="ECO:0000313" key="4">
    <source>
        <dbReference type="EMBL" id="WLR99243.1"/>
    </source>
</evidence>
<name>A0AA50HG32_9HYPH</name>
<dbReference type="SMART" id="SM00382">
    <property type="entry name" value="AAA"/>
    <property type="match status" value="1"/>
</dbReference>
<dbReference type="Proteomes" id="UP001234585">
    <property type="component" value="Chromosome"/>
</dbReference>
<dbReference type="AlphaFoldDB" id="A0AA50HG32"/>
<dbReference type="InterPro" id="IPR051120">
    <property type="entry name" value="ABC_AA/LPS_Transport"/>
</dbReference>
<dbReference type="InterPro" id="IPR027417">
    <property type="entry name" value="P-loop_NTPase"/>
</dbReference>
<dbReference type="PANTHER" id="PTHR45772:SF7">
    <property type="entry name" value="AMINO ACID ABC TRANSPORTER ATP-BINDING PROTEIN"/>
    <property type="match status" value="1"/>
</dbReference>
<accession>A0AA50HG32</accession>
<keyword evidence="5" id="KW-1185">Reference proteome</keyword>
<dbReference type="SUPFAM" id="SSF52540">
    <property type="entry name" value="P-loop containing nucleoside triphosphate hydrolases"/>
    <property type="match status" value="1"/>
</dbReference>
<dbReference type="InterPro" id="IPR003439">
    <property type="entry name" value="ABC_transporter-like_ATP-bd"/>
</dbReference>
<sequence>MDGVLLEARGLSKSFGALRVLHDISFDVRRGEVLGILGPNGAGKTTLFNLISGDLHNDAGDLVFGGERLVGQRPYARCKIGIGRTYQIPRPYVGMSTFENLLVAATFGGGRTEAQSYAFCAEILRDCELADKANRSAGSLTLLDRKRLELARALASGPSLLLLDEIAGGLTDEEGKALVQLIRRIRDRGVTIVWIEHVLHALLAVADRIMVLNFGEKIAEGQPDDVIKDPEVRRVYMGIEA</sequence>
<dbReference type="GO" id="GO:0015192">
    <property type="term" value="F:L-phenylalanine transmembrane transporter activity"/>
    <property type="evidence" value="ECO:0007669"/>
    <property type="project" value="TreeGrafter"/>
</dbReference>
<protein>
    <submittedName>
        <fullName evidence="4">ABC transporter ATP-binding protein</fullName>
    </submittedName>
</protein>
<dbReference type="Pfam" id="PF00005">
    <property type="entry name" value="ABC_tran"/>
    <property type="match status" value="1"/>
</dbReference>
<dbReference type="PANTHER" id="PTHR45772">
    <property type="entry name" value="CONSERVED COMPONENT OF ABC TRANSPORTER FOR NATURAL AMINO ACIDS-RELATED"/>
    <property type="match status" value="1"/>
</dbReference>
<organism evidence="4 5">
    <name type="scientific">Shinella sumterensis</name>
    <dbReference type="NCBI Taxonomy" id="1967501"/>
    <lineage>
        <taxon>Bacteria</taxon>
        <taxon>Pseudomonadati</taxon>
        <taxon>Pseudomonadota</taxon>
        <taxon>Alphaproteobacteria</taxon>
        <taxon>Hyphomicrobiales</taxon>
        <taxon>Rhizobiaceae</taxon>
        <taxon>Shinella</taxon>
    </lineage>
</organism>
<keyword evidence="3 4" id="KW-0067">ATP-binding</keyword>
<dbReference type="InterPro" id="IPR032823">
    <property type="entry name" value="BCA_ABC_TP_C"/>
</dbReference>
<dbReference type="GO" id="GO:0042941">
    <property type="term" value="P:D-alanine transmembrane transport"/>
    <property type="evidence" value="ECO:0007669"/>
    <property type="project" value="TreeGrafter"/>
</dbReference>
<dbReference type="Gene3D" id="3.40.50.300">
    <property type="entry name" value="P-loop containing nucleotide triphosphate hydrolases"/>
    <property type="match status" value="1"/>
</dbReference>
<dbReference type="PROSITE" id="PS50893">
    <property type="entry name" value="ABC_TRANSPORTER_2"/>
    <property type="match status" value="1"/>
</dbReference>
<keyword evidence="1" id="KW-0813">Transport</keyword>
<evidence type="ECO:0000256" key="3">
    <source>
        <dbReference type="ARBA" id="ARBA00022840"/>
    </source>
</evidence>
<evidence type="ECO:0000256" key="2">
    <source>
        <dbReference type="ARBA" id="ARBA00022741"/>
    </source>
</evidence>
<dbReference type="GO" id="GO:0005524">
    <property type="term" value="F:ATP binding"/>
    <property type="evidence" value="ECO:0007669"/>
    <property type="project" value="UniProtKB-KW"/>
</dbReference>
<dbReference type="GO" id="GO:1903805">
    <property type="term" value="P:L-valine import across plasma membrane"/>
    <property type="evidence" value="ECO:0007669"/>
    <property type="project" value="TreeGrafter"/>
</dbReference>
<dbReference type="EMBL" id="CP132302">
    <property type="protein sequence ID" value="WLR99243.1"/>
    <property type="molecule type" value="Genomic_DNA"/>
</dbReference>
<dbReference type="GO" id="GO:0015188">
    <property type="term" value="F:L-isoleucine transmembrane transporter activity"/>
    <property type="evidence" value="ECO:0007669"/>
    <property type="project" value="TreeGrafter"/>
</dbReference>
<dbReference type="GO" id="GO:0016887">
    <property type="term" value="F:ATP hydrolysis activity"/>
    <property type="evidence" value="ECO:0007669"/>
    <property type="project" value="InterPro"/>
</dbReference>